<sequence>MDLEDGNSALGRDQACNECRRRKARCDKVLPECGPCKRSRRHCLYERHSKTPLTRNAEDSAVPLEAPRLTPADFSWDEQSPGLSPEGEAMSKSQGEDEGRAVDGMASLTVHDNEAGYLGSASGAAMLRLLMPDSQPRARGRGSDLMTSPSTSLQLSRRWVDTPLWDELDIGAIDLDKAIDSYFRLYHLSYPLLHEPTFRAQYAQVIPRPGGRSWHALAFMIGAIGIFTTATGPTITDRDLFMAAKSNISIDSLESGNITLVQTLTLMSNYLQKRNKPNSGYNYLGLAMHMAMGLGLHKEFSDCEISPLNMEIRRRVWWCMFVFNIGAAITFGRPLAWPNKNVDVALPLNVTDRALTNLSHSLPPDADHVTTYTSVIMQSRFHLLTNEIYTRVITMPYPSATELLELDDRLTGSWEQSVPHWYRPTVEVPQPFTTGHAVMWWRLRNLRIIMYRPYVMRRALQARSELQASIPQQAQRAYDRCLDEAKDSIKAISEFWSTKSPTRLAAWYALYFLFQASLIPSFCLRNEPASPLASDFRDQIMATLHTMQSMTSVNPSAHECYQVLQRLCGPYLEHIGHDNASTPIPTAEFPAEESPQTQINNIYAMMWPSATHADADLLMQDGEWASFLPELDGSGGL</sequence>
<keyword evidence="3" id="KW-0804">Transcription</keyword>
<dbReference type="Gene3D" id="4.10.240.10">
    <property type="entry name" value="Zn(2)-C6 fungal-type DNA-binding domain"/>
    <property type="match status" value="1"/>
</dbReference>
<dbReference type="Proteomes" id="UP000799444">
    <property type="component" value="Unassembled WGS sequence"/>
</dbReference>
<evidence type="ECO:0000256" key="1">
    <source>
        <dbReference type="ARBA" id="ARBA00022723"/>
    </source>
</evidence>
<dbReference type="OrthoDB" id="3364175at2759"/>
<dbReference type="GO" id="GO:0008270">
    <property type="term" value="F:zinc ion binding"/>
    <property type="evidence" value="ECO:0007669"/>
    <property type="project" value="InterPro"/>
</dbReference>
<dbReference type="Pfam" id="PF00172">
    <property type="entry name" value="Zn_clus"/>
    <property type="match status" value="1"/>
</dbReference>
<proteinExistence type="predicted"/>
<reference evidence="7" key="1">
    <citation type="journal article" date="2020" name="Stud. Mycol.">
        <title>101 Dothideomycetes genomes: a test case for predicting lifestyles and emergence of pathogens.</title>
        <authorList>
            <person name="Haridas S."/>
            <person name="Albert R."/>
            <person name="Binder M."/>
            <person name="Bloem J."/>
            <person name="Labutti K."/>
            <person name="Salamov A."/>
            <person name="Andreopoulos B."/>
            <person name="Baker S."/>
            <person name="Barry K."/>
            <person name="Bills G."/>
            <person name="Bluhm B."/>
            <person name="Cannon C."/>
            <person name="Castanera R."/>
            <person name="Culley D."/>
            <person name="Daum C."/>
            <person name="Ezra D."/>
            <person name="Gonzalez J."/>
            <person name="Henrissat B."/>
            <person name="Kuo A."/>
            <person name="Liang C."/>
            <person name="Lipzen A."/>
            <person name="Lutzoni F."/>
            <person name="Magnuson J."/>
            <person name="Mondo S."/>
            <person name="Nolan M."/>
            <person name="Ohm R."/>
            <person name="Pangilinan J."/>
            <person name="Park H.-J."/>
            <person name="Ramirez L."/>
            <person name="Alfaro M."/>
            <person name="Sun H."/>
            <person name="Tritt A."/>
            <person name="Yoshinaga Y."/>
            <person name="Zwiers L.-H."/>
            <person name="Turgeon B."/>
            <person name="Goodwin S."/>
            <person name="Spatafora J."/>
            <person name="Crous P."/>
            <person name="Grigoriev I."/>
        </authorList>
    </citation>
    <scope>NUCLEOTIDE SEQUENCE</scope>
    <source>
        <strain evidence="7">CBS 125425</strain>
    </source>
</reference>
<dbReference type="GO" id="GO:0000435">
    <property type="term" value="P:positive regulation of transcription from RNA polymerase II promoter by galactose"/>
    <property type="evidence" value="ECO:0007669"/>
    <property type="project" value="TreeGrafter"/>
</dbReference>
<accession>A0A9P4QR61</accession>
<dbReference type="AlphaFoldDB" id="A0A9P4QR61"/>
<dbReference type="Pfam" id="PF04082">
    <property type="entry name" value="Fungal_trans"/>
    <property type="match status" value="1"/>
</dbReference>
<feature type="region of interest" description="Disordered" evidence="5">
    <location>
        <begin position="68"/>
        <end position="100"/>
    </location>
</feature>
<name>A0A9P4QR61_9PLEO</name>
<dbReference type="InterPro" id="IPR051127">
    <property type="entry name" value="Fungal_SecMet_Regulators"/>
</dbReference>
<dbReference type="SUPFAM" id="SSF57701">
    <property type="entry name" value="Zn2/Cys6 DNA-binding domain"/>
    <property type="match status" value="1"/>
</dbReference>
<dbReference type="InterPro" id="IPR001138">
    <property type="entry name" value="Zn2Cys6_DnaBD"/>
</dbReference>
<organism evidence="7 8">
    <name type="scientific">Polyplosphaeria fusca</name>
    <dbReference type="NCBI Taxonomy" id="682080"/>
    <lineage>
        <taxon>Eukaryota</taxon>
        <taxon>Fungi</taxon>
        <taxon>Dikarya</taxon>
        <taxon>Ascomycota</taxon>
        <taxon>Pezizomycotina</taxon>
        <taxon>Dothideomycetes</taxon>
        <taxon>Pleosporomycetidae</taxon>
        <taxon>Pleosporales</taxon>
        <taxon>Tetraplosphaeriaceae</taxon>
        <taxon>Polyplosphaeria</taxon>
    </lineage>
</organism>
<dbReference type="GO" id="GO:0005634">
    <property type="term" value="C:nucleus"/>
    <property type="evidence" value="ECO:0007669"/>
    <property type="project" value="TreeGrafter"/>
</dbReference>
<evidence type="ECO:0000256" key="4">
    <source>
        <dbReference type="ARBA" id="ARBA00023242"/>
    </source>
</evidence>
<comment type="caution">
    <text evidence="7">The sequence shown here is derived from an EMBL/GenBank/DDBJ whole genome shotgun (WGS) entry which is preliminary data.</text>
</comment>
<keyword evidence="1" id="KW-0479">Metal-binding</keyword>
<dbReference type="GO" id="GO:0000981">
    <property type="term" value="F:DNA-binding transcription factor activity, RNA polymerase II-specific"/>
    <property type="evidence" value="ECO:0007669"/>
    <property type="project" value="InterPro"/>
</dbReference>
<dbReference type="InterPro" id="IPR036864">
    <property type="entry name" value="Zn2-C6_fun-type_DNA-bd_sf"/>
</dbReference>
<evidence type="ECO:0000313" key="7">
    <source>
        <dbReference type="EMBL" id="KAF2729908.1"/>
    </source>
</evidence>
<protein>
    <recommendedName>
        <fullName evidence="6">Zn(2)-C6 fungal-type domain-containing protein</fullName>
    </recommendedName>
</protein>
<evidence type="ECO:0000259" key="6">
    <source>
        <dbReference type="PROSITE" id="PS50048"/>
    </source>
</evidence>
<evidence type="ECO:0000256" key="3">
    <source>
        <dbReference type="ARBA" id="ARBA00023163"/>
    </source>
</evidence>
<dbReference type="CDD" id="cd00067">
    <property type="entry name" value="GAL4"/>
    <property type="match status" value="1"/>
</dbReference>
<dbReference type="GO" id="GO:0000978">
    <property type="term" value="F:RNA polymerase II cis-regulatory region sequence-specific DNA binding"/>
    <property type="evidence" value="ECO:0007669"/>
    <property type="project" value="TreeGrafter"/>
</dbReference>
<evidence type="ECO:0000256" key="2">
    <source>
        <dbReference type="ARBA" id="ARBA00023015"/>
    </source>
</evidence>
<dbReference type="SMART" id="SM00906">
    <property type="entry name" value="Fungal_trans"/>
    <property type="match status" value="1"/>
</dbReference>
<dbReference type="CDD" id="cd12148">
    <property type="entry name" value="fungal_TF_MHR"/>
    <property type="match status" value="1"/>
</dbReference>
<evidence type="ECO:0000256" key="5">
    <source>
        <dbReference type="SAM" id="MobiDB-lite"/>
    </source>
</evidence>
<keyword evidence="2" id="KW-0805">Transcription regulation</keyword>
<keyword evidence="8" id="KW-1185">Reference proteome</keyword>
<dbReference type="InterPro" id="IPR007219">
    <property type="entry name" value="XnlR_reg_dom"/>
</dbReference>
<keyword evidence="4" id="KW-0539">Nucleus</keyword>
<evidence type="ECO:0000313" key="8">
    <source>
        <dbReference type="Proteomes" id="UP000799444"/>
    </source>
</evidence>
<dbReference type="PROSITE" id="PS00463">
    <property type="entry name" value="ZN2_CY6_FUNGAL_1"/>
    <property type="match status" value="1"/>
</dbReference>
<dbReference type="GO" id="GO:0006351">
    <property type="term" value="P:DNA-templated transcription"/>
    <property type="evidence" value="ECO:0007669"/>
    <property type="project" value="InterPro"/>
</dbReference>
<dbReference type="PROSITE" id="PS50048">
    <property type="entry name" value="ZN2_CY6_FUNGAL_2"/>
    <property type="match status" value="1"/>
</dbReference>
<dbReference type="PANTHER" id="PTHR47424">
    <property type="entry name" value="REGULATORY PROTEIN GAL4"/>
    <property type="match status" value="1"/>
</dbReference>
<dbReference type="SMART" id="SM00066">
    <property type="entry name" value="GAL4"/>
    <property type="match status" value="1"/>
</dbReference>
<dbReference type="PANTHER" id="PTHR47424:SF2">
    <property type="entry name" value="TRANSCRIPTION FACTOR DOMAIN-CONTAINING PROTEIN-RELATED"/>
    <property type="match status" value="1"/>
</dbReference>
<dbReference type="EMBL" id="ML996231">
    <property type="protein sequence ID" value="KAF2729908.1"/>
    <property type="molecule type" value="Genomic_DNA"/>
</dbReference>
<feature type="domain" description="Zn(2)-C6 fungal-type" evidence="6">
    <location>
        <begin position="15"/>
        <end position="45"/>
    </location>
</feature>
<gene>
    <name evidence="7" type="ORF">EJ04DRAFT_446274</name>
</gene>